<evidence type="ECO:0000313" key="10">
    <source>
        <dbReference type="EMBL" id="NEN79230.1"/>
    </source>
</evidence>
<evidence type="ECO:0000256" key="2">
    <source>
        <dbReference type="ARBA" id="ARBA00009212"/>
    </source>
</evidence>
<accession>A0A6P0HLQ8</accession>
<sequence length="121" mass="13076">MTVLLIVCGVLLGVSALLVVIRMTLGPTTLDRAIAFDVLIAISICAIAVEAAIDRNSETMPLLLVATLLGFVGSVSVARFSPGSDDVEAEESDDPVNRARIASRRERSLREHSLRTRRMSR</sequence>
<name>A0A6P0HLQ8_9ACTN</name>
<dbReference type="AlphaFoldDB" id="A0A6P0HLQ8"/>
<dbReference type="RefSeq" id="WP_163772760.1">
    <property type="nucleotide sequence ID" value="NZ_JAAGXA010000008.1"/>
</dbReference>
<evidence type="ECO:0000256" key="7">
    <source>
        <dbReference type="ARBA" id="ARBA00023136"/>
    </source>
</evidence>
<evidence type="ECO:0000256" key="3">
    <source>
        <dbReference type="ARBA" id="ARBA00022448"/>
    </source>
</evidence>
<gene>
    <name evidence="10" type="ORF">G3T38_13180</name>
</gene>
<comment type="subcellular location">
    <subcellularLocation>
        <location evidence="1">Cell membrane</location>
        <topology evidence="1">Multi-pass membrane protein</topology>
    </subcellularLocation>
</comment>
<evidence type="ECO:0000256" key="4">
    <source>
        <dbReference type="ARBA" id="ARBA00022475"/>
    </source>
</evidence>
<dbReference type="PANTHER" id="PTHR34702:SF1">
    <property type="entry name" value="NA(+)_H(+) ANTIPORTER SUBUNIT F"/>
    <property type="match status" value="1"/>
</dbReference>
<dbReference type="Pfam" id="PF04066">
    <property type="entry name" value="MrpF_PhaF"/>
    <property type="match status" value="1"/>
</dbReference>
<reference evidence="10 11" key="1">
    <citation type="journal article" date="2014" name="Int. J. Syst. Evol. Microbiol.">
        <title>Nocardioides zeae sp. nov., isolated from the stem of Zea mays.</title>
        <authorList>
            <person name="Glaeser S.P."/>
            <person name="McInroy J.A."/>
            <person name="Busse H.J."/>
            <person name="Kampfer P."/>
        </authorList>
    </citation>
    <scope>NUCLEOTIDE SEQUENCE [LARGE SCALE GENOMIC DNA]</scope>
    <source>
        <strain evidence="10 11">JCM 30728</strain>
    </source>
</reference>
<evidence type="ECO:0000256" key="8">
    <source>
        <dbReference type="SAM" id="MobiDB-lite"/>
    </source>
</evidence>
<evidence type="ECO:0000256" key="6">
    <source>
        <dbReference type="ARBA" id="ARBA00022989"/>
    </source>
</evidence>
<keyword evidence="6 9" id="KW-1133">Transmembrane helix</keyword>
<protein>
    <submittedName>
        <fullName evidence="10">Cation:proton antiporter</fullName>
    </submittedName>
</protein>
<evidence type="ECO:0000256" key="1">
    <source>
        <dbReference type="ARBA" id="ARBA00004651"/>
    </source>
</evidence>
<keyword evidence="7 9" id="KW-0472">Membrane</keyword>
<proteinExistence type="inferred from homology"/>
<feature type="transmembrane region" description="Helical" evidence="9">
    <location>
        <begin position="60"/>
        <end position="80"/>
    </location>
</feature>
<dbReference type="PANTHER" id="PTHR34702">
    <property type="entry name" value="NA(+)/H(+) ANTIPORTER SUBUNIT F1"/>
    <property type="match status" value="1"/>
</dbReference>
<evidence type="ECO:0000313" key="11">
    <source>
        <dbReference type="Proteomes" id="UP000468687"/>
    </source>
</evidence>
<keyword evidence="4" id="KW-1003">Cell membrane</keyword>
<dbReference type="GO" id="GO:0015385">
    <property type="term" value="F:sodium:proton antiporter activity"/>
    <property type="evidence" value="ECO:0007669"/>
    <property type="project" value="TreeGrafter"/>
</dbReference>
<feature type="compositionally biased region" description="Acidic residues" evidence="8">
    <location>
        <begin position="85"/>
        <end position="94"/>
    </location>
</feature>
<dbReference type="GO" id="GO:0005886">
    <property type="term" value="C:plasma membrane"/>
    <property type="evidence" value="ECO:0007669"/>
    <property type="project" value="UniProtKB-SubCell"/>
</dbReference>
<keyword evidence="3" id="KW-0813">Transport</keyword>
<dbReference type="EMBL" id="JAAGXA010000008">
    <property type="protein sequence ID" value="NEN79230.1"/>
    <property type="molecule type" value="Genomic_DNA"/>
</dbReference>
<dbReference type="Proteomes" id="UP000468687">
    <property type="component" value="Unassembled WGS sequence"/>
</dbReference>
<comment type="caution">
    <text evidence="10">The sequence shown here is derived from an EMBL/GenBank/DDBJ whole genome shotgun (WGS) entry which is preliminary data.</text>
</comment>
<keyword evidence="5 9" id="KW-0812">Transmembrane</keyword>
<dbReference type="InterPro" id="IPR007208">
    <property type="entry name" value="MrpF/PhaF-like"/>
</dbReference>
<feature type="region of interest" description="Disordered" evidence="8">
    <location>
        <begin position="82"/>
        <end position="102"/>
    </location>
</feature>
<evidence type="ECO:0000256" key="9">
    <source>
        <dbReference type="SAM" id="Phobius"/>
    </source>
</evidence>
<comment type="similarity">
    <text evidence="2">Belongs to the CPA3 antiporters (TC 2.A.63) subunit F family.</text>
</comment>
<keyword evidence="11" id="KW-1185">Reference proteome</keyword>
<organism evidence="10 11">
    <name type="scientific">Nocardioides zeae</name>
    <dbReference type="NCBI Taxonomy" id="1457234"/>
    <lineage>
        <taxon>Bacteria</taxon>
        <taxon>Bacillati</taxon>
        <taxon>Actinomycetota</taxon>
        <taxon>Actinomycetes</taxon>
        <taxon>Propionibacteriales</taxon>
        <taxon>Nocardioidaceae</taxon>
        <taxon>Nocardioides</taxon>
    </lineage>
</organism>
<feature type="transmembrane region" description="Helical" evidence="9">
    <location>
        <begin position="34"/>
        <end position="53"/>
    </location>
</feature>
<evidence type="ECO:0000256" key="5">
    <source>
        <dbReference type="ARBA" id="ARBA00022692"/>
    </source>
</evidence>